<accession>A0A6A5WVS5</accession>
<keyword evidence="2" id="KW-0472">Membrane</keyword>
<evidence type="ECO:0000313" key="4">
    <source>
        <dbReference type="Proteomes" id="UP000799779"/>
    </source>
</evidence>
<feature type="transmembrane region" description="Helical" evidence="2">
    <location>
        <begin position="26"/>
        <end position="50"/>
    </location>
</feature>
<dbReference type="AlphaFoldDB" id="A0A6A5WVS5"/>
<evidence type="ECO:0000256" key="1">
    <source>
        <dbReference type="SAM" id="MobiDB-lite"/>
    </source>
</evidence>
<evidence type="ECO:0000313" key="3">
    <source>
        <dbReference type="EMBL" id="KAF2005228.1"/>
    </source>
</evidence>
<evidence type="ECO:0000256" key="2">
    <source>
        <dbReference type="SAM" id="Phobius"/>
    </source>
</evidence>
<reference evidence="3" key="1">
    <citation type="journal article" date="2020" name="Stud. Mycol.">
        <title>101 Dothideomycetes genomes: a test case for predicting lifestyles and emergence of pathogens.</title>
        <authorList>
            <person name="Haridas S."/>
            <person name="Albert R."/>
            <person name="Binder M."/>
            <person name="Bloem J."/>
            <person name="Labutti K."/>
            <person name="Salamov A."/>
            <person name="Andreopoulos B."/>
            <person name="Baker S."/>
            <person name="Barry K."/>
            <person name="Bills G."/>
            <person name="Bluhm B."/>
            <person name="Cannon C."/>
            <person name="Castanera R."/>
            <person name="Culley D."/>
            <person name="Daum C."/>
            <person name="Ezra D."/>
            <person name="Gonzalez J."/>
            <person name="Henrissat B."/>
            <person name="Kuo A."/>
            <person name="Liang C."/>
            <person name="Lipzen A."/>
            <person name="Lutzoni F."/>
            <person name="Magnuson J."/>
            <person name="Mondo S."/>
            <person name="Nolan M."/>
            <person name="Ohm R."/>
            <person name="Pangilinan J."/>
            <person name="Park H.-J."/>
            <person name="Ramirez L."/>
            <person name="Alfaro M."/>
            <person name="Sun H."/>
            <person name="Tritt A."/>
            <person name="Yoshinaga Y."/>
            <person name="Zwiers L.-H."/>
            <person name="Turgeon B."/>
            <person name="Goodwin S."/>
            <person name="Spatafora J."/>
            <person name="Crous P."/>
            <person name="Grigoriev I."/>
        </authorList>
    </citation>
    <scope>NUCLEOTIDE SEQUENCE</scope>
    <source>
        <strain evidence="3">CBS 123094</strain>
    </source>
</reference>
<sequence length="116" mass="12823">MPSPTLLTPPAPTAKPTTSLKHEAKIGIGVSIGVFVSALVFVAILDACVLRRRRRERAMQNAVEEVERGGATFKESRERIVLESRVSIVFDETEPEDEEDDDGGRNGMSLPRRVYV</sequence>
<protein>
    <submittedName>
        <fullName evidence="3">Uncharacterized protein</fullName>
    </submittedName>
</protein>
<organism evidence="3 4">
    <name type="scientific">Amniculicola lignicola CBS 123094</name>
    <dbReference type="NCBI Taxonomy" id="1392246"/>
    <lineage>
        <taxon>Eukaryota</taxon>
        <taxon>Fungi</taxon>
        <taxon>Dikarya</taxon>
        <taxon>Ascomycota</taxon>
        <taxon>Pezizomycotina</taxon>
        <taxon>Dothideomycetes</taxon>
        <taxon>Pleosporomycetidae</taxon>
        <taxon>Pleosporales</taxon>
        <taxon>Amniculicolaceae</taxon>
        <taxon>Amniculicola</taxon>
    </lineage>
</organism>
<dbReference type="Proteomes" id="UP000799779">
    <property type="component" value="Unassembled WGS sequence"/>
</dbReference>
<keyword evidence="2" id="KW-0812">Transmembrane</keyword>
<gene>
    <name evidence="3" type="ORF">P154DRAFT_518759</name>
</gene>
<feature type="compositionally biased region" description="Acidic residues" evidence="1">
    <location>
        <begin position="91"/>
        <end position="102"/>
    </location>
</feature>
<feature type="region of interest" description="Disordered" evidence="1">
    <location>
        <begin position="91"/>
        <end position="116"/>
    </location>
</feature>
<proteinExistence type="predicted"/>
<dbReference type="OrthoDB" id="3799930at2759"/>
<dbReference type="EMBL" id="ML977564">
    <property type="protein sequence ID" value="KAF2005228.1"/>
    <property type="molecule type" value="Genomic_DNA"/>
</dbReference>
<name>A0A6A5WVS5_9PLEO</name>
<keyword evidence="4" id="KW-1185">Reference proteome</keyword>
<keyword evidence="2" id="KW-1133">Transmembrane helix</keyword>